<evidence type="ECO:0000256" key="5">
    <source>
        <dbReference type="ARBA" id="ARBA00022692"/>
    </source>
</evidence>
<dbReference type="FunFam" id="3.80.10.10:FF:000095">
    <property type="entry name" value="LRR receptor-like serine/threonine-protein kinase GSO1"/>
    <property type="match status" value="1"/>
</dbReference>
<dbReference type="InterPro" id="IPR001611">
    <property type="entry name" value="Leu-rich_rpt"/>
</dbReference>
<keyword evidence="4" id="KW-0433">Leucine-rich repeat</keyword>
<keyword evidence="7" id="KW-0677">Repeat</keyword>
<evidence type="ECO:0000256" key="1">
    <source>
        <dbReference type="ARBA" id="ARBA00004251"/>
    </source>
</evidence>
<evidence type="ECO:0000256" key="12">
    <source>
        <dbReference type="SAM" id="Phobius"/>
    </source>
</evidence>
<protein>
    <recommendedName>
        <fullName evidence="13">Leucine-rich repeat-containing N-terminal plant-type domain-containing protein</fullName>
    </recommendedName>
</protein>
<keyword evidence="5 12" id="KW-0812">Transmembrane</keyword>
<comment type="caution">
    <text evidence="14">The sequence shown here is derived from an EMBL/GenBank/DDBJ whole genome shotgun (WGS) entry which is preliminary data.</text>
</comment>
<dbReference type="Proteomes" id="UP000796880">
    <property type="component" value="Unassembled WGS sequence"/>
</dbReference>
<dbReference type="EMBL" id="VOIH02000004">
    <property type="protein sequence ID" value="KAF3447723.1"/>
    <property type="molecule type" value="Genomic_DNA"/>
</dbReference>
<dbReference type="PROSITE" id="PS51450">
    <property type="entry name" value="LRR"/>
    <property type="match status" value="1"/>
</dbReference>
<keyword evidence="3" id="KW-1003">Cell membrane</keyword>
<evidence type="ECO:0000256" key="4">
    <source>
        <dbReference type="ARBA" id="ARBA00022614"/>
    </source>
</evidence>
<dbReference type="InterPro" id="IPR003591">
    <property type="entry name" value="Leu-rich_rpt_typical-subtyp"/>
</dbReference>
<dbReference type="SUPFAM" id="SSF52058">
    <property type="entry name" value="L domain-like"/>
    <property type="match status" value="3"/>
</dbReference>
<dbReference type="PANTHER" id="PTHR27000">
    <property type="entry name" value="LEUCINE-RICH REPEAT RECEPTOR-LIKE PROTEIN KINASE FAMILY PROTEIN-RELATED"/>
    <property type="match status" value="1"/>
</dbReference>
<dbReference type="InterPro" id="IPR032675">
    <property type="entry name" value="LRR_dom_sf"/>
</dbReference>
<dbReference type="PRINTS" id="PR00019">
    <property type="entry name" value="LEURICHRPT"/>
</dbReference>
<keyword evidence="15" id="KW-1185">Reference proteome</keyword>
<evidence type="ECO:0000259" key="13">
    <source>
        <dbReference type="Pfam" id="PF08263"/>
    </source>
</evidence>
<evidence type="ECO:0000256" key="9">
    <source>
        <dbReference type="ARBA" id="ARBA00023136"/>
    </source>
</evidence>
<dbReference type="SMART" id="SM00365">
    <property type="entry name" value="LRR_SD22"/>
    <property type="match status" value="6"/>
</dbReference>
<dbReference type="SUPFAM" id="SSF52047">
    <property type="entry name" value="RNI-like"/>
    <property type="match status" value="1"/>
</dbReference>
<evidence type="ECO:0000256" key="3">
    <source>
        <dbReference type="ARBA" id="ARBA00022475"/>
    </source>
</evidence>
<keyword evidence="8 12" id="KW-1133">Transmembrane helix</keyword>
<keyword evidence="11" id="KW-0325">Glycoprotein</keyword>
<keyword evidence="10" id="KW-0675">Receptor</keyword>
<accession>A0A8K0H8V5</accession>
<sequence>MTSCPTILCLLFVFFYSTLFYQVVVSSGGRCLSDQQSLLLQFKNALIFKATESKSLVRWNQSSDCCTWEGISCEQGRVTGLKLSNEWISGGINDNSTLFNLRYLQSLDLSYNLISSTIPSGIGNLINLRYLNFSHVFSGQIPQEISHLKKLLIFDLSDWSNYDDEVLEIPNLRMVVQNLTKLEELYLDGVNVSAPGNEWGQALSSSLPNLRVLSLADCGLSGPIHHSLAKLQHLSVIDLSSNSLSSPVPTSFPYFSNLTSLRLRRCGLHGTFPKEMFQVPTLRILDISGNRFLEGSLPEFPPHSDLQILEIVYTNFKGRLPSSIGNLRQLTALCLSICLFSGPLPKSIEKLTQLVYLDLSYNQFVGPIPSLDMTRNLERIDLSHNRLSGPIPSKHLEGLLNLGYIDLDNNSINGNIPSSLFTLPLLKRIDLSYNQFSGQVLEFPNPPSSMLESIDLSSNKLQGPIPMSIFKLRELYSLDLSSNMFNGTIHLDSFQGPTSLVHLSLSYNNISINVSGNGSNISFLPKLRILRLRSCNLRKFPETIKNQAELGYLDLSNNQIYGEIPNWIWKVGNGSLYSLNLSHNQLVGIQEPYSLCNINTLDLSFNQIHGKIPILPPQIFYLDLSSNSFTSSIPSDIGKSLYNTFYFSLSKNGLTGSIPESICNARYLELLDLSYNNLYGKIPTCMLASSMIIGVNLRMNNLSGPIPDLFPVDCSLKTLDLNGNFLSKSIPKSLANCKALEDLDLGNNQMLDTFPMLLKNISSLRVLILQSNKFYGQITCTESIGNWPMIQIVDIASNNFSGELPGKCLTKWHKMTATQLDHPILNSSAMAPPSLQIEALVSILDSSRSPLSNSRFLWNISYEDAVSITNKGLEMQMRKIASNGFTYIDFSSNKFHGEIPKEFGQLITLHGLNLSNNVLSGQIPSSFGNMRQLESLDLSRNHLSWKIPASLSGLSFLGFLNLSYNQLHGRIPGGQIQLFPADRFQGNQGLCGLPVTLNCPGDVLRETRKANHSISGNEIEWNLISAEIGFIIGFGTVIGPLVFWKRWRKWYFDRVEDIAFSILPQKLLRKWLPWKMGTRRGVRAGGRRAS</sequence>
<dbReference type="Gene3D" id="3.80.10.10">
    <property type="entry name" value="Ribonuclease Inhibitor"/>
    <property type="match status" value="6"/>
</dbReference>
<dbReference type="InterPro" id="IPR013210">
    <property type="entry name" value="LRR_N_plant-typ"/>
</dbReference>
<reference evidence="14" key="1">
    <citation type="submission" date="2020-03" db="EMBL/GenBank/DDBJ databases">
        <title>A high-quality chromosome-level genome assembly of a woody plant with both climbing and erect habits, Rhamnella rubrinervis.</title>
        <authorList>
            <person name="Lu Z."/>
            <person name="Yang Y."/>
            <person name="Zhu X."/>
            <person name="Sun Y."/>
        </authorList>
    </citation>
    <scope>NUCLEOTIDE SEQUENCE</scope>
    <source>
        <strain evidence="14">BYM</strain>
        <tissue evidence="14">Leaf</tissue>
    </source>
</reference>
<dbReference type="GO" id="GO:0005886">
    <property type="term" value="C:plasma membrane"/>
    <property type="evidence" value="ECO:0007669"/>
    <property type="project" value="UniProtKB-SubCell"/>
</dbReference>
<feature type="domain" description="Leucine-rich repeat-containing N-terminal plant-type" evidence="13">
    <location>
        <begin position="33"/>
        <end position="73"/>
    </location>
</feature>
<evidence type="ECO:0000256" key="10">
    <source>
        <dbReference type="ARBA" id="ARBA00023170"/>
    </source>
</evidence>
<evidence type="ECO:0000256" key="7">
    <source>
        <dbReference type="ARBA" id="ARBA00022737"/>
    </source>
</evidence>
<keyword evidence="9 12" id="KW-0472">Membrane</keyword>
<evidence type="ECO:0000313" key="14">
    <source>
        <dbReference type="EMBL" id="KAF3447723.1"/>
    </source>
</evidence>
<dbReference type="Pfam" id="PF13855">
    <property type="entry name" value="LRR_8"/>
    <property type="match status" value="3"/>
</dbReference>
<comment type="similarity">
    <text evidence="2">Belongs to the RLP family.</text>
</comment>
<name>A0A8K0H8V5_9ROSA</name>
<gene>
    <name evidence="14" type="ORF">FNV43_RR08426</name>
</gene>
<organism evidence="14 15">
    <name type="scientific">Rhamnella rubrinervis</name>
    <dbReference type="NCBI Taxonomy" id="2594499"/>
    <lineage>
        <taxon>Eukaryota</taxon>
        <taxon>Viridiplantae</taxon>
        <taxon>Streptophyta</taxon>
        <taxon>Embryophyta</taxon>
        <taxon>Tracheophyta</taxon>
        <taxon>Spermatophyta</taxon>
        <taxon>Magnoliopsida</taxon>
        <taxon>eudicotyledons</taxon>
        <taxon>Gunneridae</taxon>
        <taxon>Pentapetalae</taxon>
        <taxon>rosids</taxon>
        <taxon>fabids</taxon>
        <taxon>Rosales</taxon>
        <taxon>Rhamnaceae</taxon>
        <taxon>rhamnoid group</taxon>
        <taxon>Rhamneae</taxon>
        <taxon>Rhamnella</taxon>
    </lineage>
</organism>
<evidence type="ECO:0000256" key="11">
    <source>
        <dbReference type="ARBA" id="ARBA00023180"/>
    </source>
</evidence>
<keyword evidence="6" id="KW-0732">Signal</keyword>
<dbReference type="AlphaFoldDB" id="A0A8K0H8V5"/>
<evidence type="ECO:0000256" key="2">
    <source>
        <dbReference type="ARBA" id="ARBA00009592"/>
    </source>
</evidence>
<feature type="transmembrane region" description="Helical" evidence="12">
    <location>
        <begin position="1021"/>
        <end position="1044"/>
    </location>
</feature>
<dbReference type="OrthoDB" id="1394818at2759"/>
<evidence type="ECO:0000256" key="8">
    <source>
        <dbReference type="ARBA" id="ARBA00022989"/>
    </source>
</evidence>
<dbReference type="PANTHER" id="PTHR27000:SF662">
    <property type="entry name" value="LEUCINE-RICH REPEAT (LRR) FAMILY PROTEIN"/>
    <property type="match status" value="1"/>
</dbReference>
<dbReference type="SMART" id="SM00369">
    <property type="entry name" value="LRR_TYP"/>
    <property type="match status" value="8"/>
</dbReference>
<dbReference type="Pfam" id="PF08263">
    <property type="entry name" value="LRRNT_2"/>
    <property type="match status" value="1"/>
</dbReference>
<proteinExistence type="inferred from homology"/>
<evidence type="ECO:0000313" key="15">
    <source>
        <dbReference type="Proteomes" id="UP000796880"/>
    </source>
</evidence>
<dbReference type="FunFam" id="3.80.10.10:FF:000111">
    <property type="entry name" value="LRR receptor-like serine/threonine-protein kinase ERECTA"/>
    <property type="match status" value="1"/>
</dbReference>
<evidence type="ECO:0000256" key="6">
    <source>
        <dbReference type="ARBA" id="ARBA00022729"/>
    </source>
</evidence>
<dbReference type="Pfam" id="PF00560">
    <property type="entry name" value="LRR_1"/>
    <property type="match status" value="8"/>
</dbReference>
<comment type="subcellular location">
    <subcellularLocation>
        <location evidence="1">Cell membrane</location>
        <topology evidence="1">Single-pass type I membrane protein</topology>
    </subcellularLocation>
</comment>